<evidence type="ECO:0000259" key="7">
    <source>
        <dbReference type="Pfam" id="PF02879"/>
    </source>
</evidence>
<feature type="domain" description="Alpha-D-phosphohexomutase alpha/beta/alpha" evidence="8">
    <location>
        <begin position="44"/>
        <end position="151"/>
    </location>
</feature>
<evidence type="ECO:0000313" key="9">
    <source>
        <dbReference type="EMBL" id="TEU48534.1"/>
    </source>
</evidence>
<dbReference type="PANTHER" id="PTHR43771">
    <property type="entry name" value="PHOSPHOMANNOMUTASE"/>
    <property type="match status" value="1"/>
</dbReference>
<dbReference type="InterPro" id="IPR005846">
    <property type="entry name" value="A-D-PHexomutase_a/b/a-III"/>
</dbReference>
<gene>
    <name evidence="9" type="ORF">E3D37_14145</name>
</gene>
<evidence type="ECO:0000256" key="3">
    <source>
        <dbReference type="ARBA" id="ARBA00022723"/>
    </source>
</evidence>
<dbReference type="GO" id="GO:0004615">
    <property type="term" value="F:phosphomannomutase activity"/>
    <property type="evidence" value="ECO:0007669"/>
    <property type="project" value="UniProtKB-EC"/>
</dbReference>
<keyword evidence="2" id="KW-0597">Phosphoprotein</keyword>
<dbReference type="SUPFAM" id="SSF53738">
    <property type="entry name" value="Phosphoglucomutase, first 3 domains"/>
    <property type="match status" value="2"/>
</dbReference>
<evidence type="ECO:0000256" key="4">
    <source>
        <dbReference type="ARBA" id="ARBA00022842"/>
    </source>
</evidence>
<dbReference type="GO" id="GO:0004614">
    <property type="term" value="F:phosphoglucomutase activity"/>
    <property type="evidence" value="ECO:0007669"/>
    <property type="project" value="UniProtKB-EC"/>
</dbReference>
<protein>
    <submittedName>
        <fullName evidence="9">Phosphomannomutase/phosphoglucomutase</fullName>
        <ecNumber evidence="9">5.4.2.2</ecNumber>
        <ecNumber evidence="9">5.4.2.8</ecNumber>
    </submittedName>
</protein>
<dbReference type="Gene3D" id="3.40.120.10">
    <property type="entry name" value="Alpha-D-Glucose-1,6-Bisphosphate, subunit A, domain 3"/>
    <property type="match status" value="2"/>
</dbReference>
<evidence type="ECO:0000256" key="2">
    <source>
        <dbReference type="ARBA" id="ARBA00022553"/>
    </source>
</evidence>
<dbReference type="Proteomes" id="UP000298234">
    <property type="component" value="Unassembled WGS sequence"/>
</dbReference>
<name>A0AAX2RRM6_BURCE</name>
<dbReference type="EMBL" id="SNSQ01000014">
    <property type="protein sequence ID" value="TEU48534.1"/>
    <property type="molecule type" value="Genomic_DNA"/>
</dbReference>
<dbReference type="SUPFAM" id="SSF55957">
    <property type="entry name" value="Phosphoglucomutase, C-terminal domain"/>
    <property type="match status" value="1"/>
</dbReference>
<dbReference type="EC" id="5.4.2.8" evidence="9"/>
<dbReference type="InterPro" id="IPR005845">
    <property type="entry name" value="A-D-PHexomutase_a/b/a-II"/>
</dbReference>
<sequence length="247" mass="27534">PAHPENLQDVIQALKDTDAEIGFAFDGDGDRLGVVTKDGQIIYPDRQLMLFAEEVLSRNPGAQIIYDVKCTRHLAQWVKAKGGEPLMWKTGHSLVKAKLRETGAPLAGEMSGHVFFKDRWYGFDDGLYTGARLLEILAKTADPSALLNSLPDAMSTPELQLWLDEGENFRLIDKLQKEAKFDGAEEVVTIDGLRVEYPDGFGLARSSNTTPVVVMRFEAETQEGLERIQEDFRRVLTAAKPDVKLPF</sequence>
<organism evidence="9 10">
    <name type="scientific">Burkholderia cepacia</name>
    <name type="common">Pseudomonas cepacia</name>
    <dbReference type="NCBI Taxonomy" id="292"/>
    <lineage>
        <taxon>Bacteria</taxon>
        <taxon>Pseudomonadati</taxon>
        <taxon>Pseudomonadota</taxon>
        <taxon>Betaproteobacteria</taxon>
        <taxon>Burkholderiales</taxon>
        <taxon>Burkholderiaceae</taxon>
        <taxon>Burkholderia</taxon>
        <taxon>Burkholderia cepacia complex</taxon>
    </lineage>
</organism>
<evidence type="ECO:0000313" key="10">
    <source>
        <dbReference type="Proteomes" id="UP000298234"/>
    </source>
</evidence>
<dbReference type="InterPro" id="IPR016055">
    <property type="entry name" value="A-D-PHexomutase_a/b/a-I/II/III"/>
</dbReference>
<keyword evidence="3" id="KW-0479">Metal-binding</keyword>
<feature type="non-terminal residue" evidence="9">
    <location>
        <position position="1"/>
    </location>
</feature>
<feature type="domain" description="Alpha-D-phosphohexomutase alpha/beta/alpha" evidence="7">
    <location>
        <begin position="2"/>
        <end position="39"/>
    </location>
</feature>
<dbReference type="Pfam" id="PF02879">
    <property type="entry name" value="PGM_PMM_II"/>
    <property type="match status" value="1"/>
</dbReference>
<dbReference type="PANTHER" id="PTHR43771:SF2">
    <property type="entry name" value="PHOSPHOMANNOMUTASE_PHOSPHOGLUCOMUTASE"/>
    <property type="match status" value="1"/>
</dbReference>
<dbReference type="Pfam" id="PF02880">
    <property type="entry name" value="PGM_PMM_III"/>
    <property type="match status" value="1"/>
</dbReference>
<evidence type="ECO:0000259" key="6">
    <source>
        <dbReference type="Pfam" id="PF00408"/>
    </source>
</evidence>
<dbReference type="GO" id="GO:0046872">
    <property type="term" value="F:metal ion binding"/>
    <property type="evidence" value="ECO:0007669"/>
    <property type="project" value="UniProtKB-KW"/>
</dbReference>
<accession>A0AAX2RRM6</accession>
<dbReference type="InterPro" id="IPR036900">
    <property type="entry name" value="A-D-PHexomutase_C_sf"/>
</dbReference>
<dbReference type="Gene3D" id="3.30.310.50">
    <property type="entry name" value="Alpha-D-phosphohexomutase, C-terminal domain"/>
    <property type="match status" value="1"/>
</dbReference>
<dbReference type="InterPro" id="IPR005843">
    <property type="entry name" value="A-D-PHexomutase_C"/>
</dbReference>
<dbReference type="EC" id="5.4.2.2" evidence="9"/>
<dbReference type="Pfam" id="PF00408">
    <property type="entry name" value="PGM_PMM_IV"/>
    <property type="match status" value="1"/>
</dbReference>
<comment type="cofactor">
    <cofactor evidence="1">
        <name>Mg(2+)</name>
        <dbReference type="ChEBI" id="CHEBI:18420"/>
    </cofactor>
</comment>
<evidence type="ECO:0000259" key="8">
    <source>
        <dbReference type="Pfam" id="PF02880"/>
    </source>
</evidence>
<evidence type="ECO:0000256" key="5">
    <source>
        <dbReference type="ARBA" id="ARBA00023235"/>
    </source>
</evidence>
<evidence type="ECO:0000256" key="1">
    <source>
        <dbReference type="ARBA" id="ARBA00001946"/>
    </source>
</evidence>
<dbReference type="AlphaFoldDB" id="A0AAX2RRM6"/>
<dbReference type="GO" id="GO:0005975">
    <property type="term" value="P:carbohydrate metabolic process"/>
    <property type="evidence" value="ECO:0007669"/>
    <property type="project" value="InterPro"/>
</dbReference>
<keyword evidence="4" id="KW-0460">Magnesium</keyword>
<keyword evidence="5 9" id="KW-0413">Isomerase</keyword>
<reference evidence="9 10" key="1">
    <citation type="submission" date="2019-03" db="EMBL/GenBank/DDBJ databases">
        <title>Burkholderia cepacia outbreak.</title>
        <authorList>
            <person name="Farzana R."/>
            <person name="Walsh T.R."/>
        </authorList>
    </citation>
    <scope>NUCLEOTIDE SEQUENCE [LARGE SCALE GENOMIC DNA]</scope>
    <source>
        <strain evidence="10">d13</strain>
    </source>
</reference>
<proteinExistence type="predicted"/>
<comment type="caution">
    <text evidence="9">The sequence shown here is derived from an EMBL/GenBank/DDBJ whole genome shotgun (WGS) entry which is preliminary data.</text>
</comment>
<feature type="domain" description="Alpha-D-phosphohexomutase C-terminal" evidence="6">
    <location>
        <begin position="174"/>
        <end position="234"/>
    </location>
</feature>